<evidence type="ECO:0000256" key="1">
    <source>
        <dbReference type="ARBA" id="ARBA00023015"/>
    </source>
</evidence>
<proteinExistence type="predicted"/>
<keyword evidence="3" id="KW-0804">Transcription</keyword>
<gene>
    <name evidence="5" type="ORF">GK091_24565</name>
</gene>
<dbReference type="Proteomes" id="UP000477386">
    <property type="component" value="Unassembled WGS sequence"/>
</dbReference>
<dbReference type="RefSeq" id="WP_164043230.1">
    <property type="nucleotide sequence ID" value="NZ_JAAGNZ010000003.1"/>
</dbReference>
<keyword evidence="1" id="KW-0805">Transcription regulation</keyword>
<dbReference type="Pfam" id="PF13377">
    <property type="entry name" value="Peripla_BP_3"/>
    <property type="match status" value="1"/>
</dbReference>
<evidence type="ECO:0000256" key="3">
    <source>
        <dbReference type="ARBA" id="ARBA00023163"/>
    </source>
</evidence>
<sequence>MPQKGLVIPMDVAVVSFNNEPVSAYFSPTLSSINQPITAMTTVRLLLRQIESPEALRGETRVFDTQLIIHEASLRNKL</sequence>
<dbReference type="InterPro" id="IPR028082">
    <property type="entry name" value="Peripla_BP_I"/>
</dbReference>
<keyword evidence="6" id="KW-1185">Reference proteome</keyword>
<evidence type="ECO:0000256" key="2">
    <source>
        <dbReference type="ARBA" id="ARBA00023125"/>
    </source>
</evidence>
<protein>
    <submittedName>
        <fullName evidence="5">Substrate-binding domain-containing protein</fullName>
    </submittedName>
</protein>
<feature type="domain" description="Transcriptional regulator LacI/GalR-like sensor" evidence="4">
    <location>
        <begin position="4"/>
        <end position="69"/>
    </location>
</feature>
<name>A0A6M0ISM6_9BACT</name>
<dbReference type="AlphaFoldDB" id="A0A6M0ISM6"/>
<dbReference type="InterPro" id="IPR046335">
    <property type="entry name" value="LacI/GalR-like_sensor"/>
</dbReference>
<dbReference type="SUPFAM" id="SSF53822">
    <property type="entry name" value="Periplasmic binding protein-like I"/>
    <property type="match status" value="1"/>
</dbReference>
<dbReference type="EMBL" id="JAAGNZ010000003">
    <property type="protein sequence ID" value="NEU70073.1"/>
    <property type="molecule type" value="Genomic_DNA"/>
</dbReference>
<dbReference type="Gene3D" id="3.40.50.2300">
    <property type="match status" value="1"/>
</dbReference>
<accession>A0A6M0ISM6</accession>
<evidence type="ECO:0000313" key="6">
    <source>
        <dbReference type="Proteomes" id="UP000477386"/>
    </source>
</evidence>
<reference evidence="5 6" key="1">
    <citation type="submission" date="2020-02" db="EMBL/GenBank/DDBJ databases">
        <title>Draft genome sequence of two Spirosoma agri KCTC 52727 and Spirosoma terrae KCTC 52035.</title>
        <authorList>
            <person name="Rojas J."/>
            <person name="Ambika Manirajan B."/>
            <person name="Ratering S."/>
            <person name="Suarez C."/>
            <person name="Schnell S."/>
        </authorList>
    </citation>
    <scope>NUCLEOTIDE SEQUENCE [LARGE SCALE GENOMIC DNA]</scope>
    <source>
        <strain evidence="5 6">KCTC 52727</strain>
    </source>
</reference>
<comment type="caution">
    <text evidence="5">The sequence shown here is derived from an EMBL/GenBank/DDBJ whole genome shotgun (WGS) entry which is preliminary data.</text>
</comment>
<evidence type="ECO:0000313" key="5">
    <source>
        <dbReference type="EMBL" id="NEU70073.1"/>
    </source>
</evidence>
<keyword evidence="2" id="KW-0238">DNA-binding</keyword>
<dbReference type="GO" id="GO:0003677">
    <property type="term" value="F:DNA binding"/>
    <property type="evidence" value="ECO:0007669"/>
    <property type="project" value="UniProtKB-KW"/>
</dbReference>
<organism evidence="5 6">
    <name type="scientific">Spirosoma agri</name>
    <dbReference type="NCBI Taxonomy" id="1987381"/>
    <lineage>
        <taxon>Bacteria</taxon>
        <taxon>Pseudomonadati</taxon>
        <taxon>Bacteroidota</taxon>
        <taxon>Cytophagia</taxon>
        <taxon>Cytophagales</taxon>
        <taxon>Cytophagaceae</taxon>
        <taxon>Spirosoma</taxon>
    </lineage>
</organism>
<evidence type="ECO:0000259" key="4">
    <source>
        <dbReference type="Pfam" id="PF13377"/>
    </source>
</evidence>